<evidence type="ECO:0000256" key="2">
    <source>
        <dbReference type="RuleBase" id="RU365009"/>
    </source>
</evidence>
<keyword evidence="2" id="KW-0134">Cell wall</keyword>
<keyword evidence="2" id="KW-0964">Secreted</keyword>
<dbReference type="SMART" id="SM00075">
    <property type="entry name" value="HYDRO"/>
    <property type="match status" value="1"/>
</dbReference>
<keyword evidence="4" id="KW-1185">Reference proteome</keyword>
<dbReference type="Pfam" id="PF01185">
    <property type="entry name" value="Hydrophobin"/>
    <property type="match status" value="1"/>
</dbReference>
<keyword evidence="2" id="KW-0732">Signal</keyword>
<dbReference type="GeneID" id="25297587"/>
<reference evidence="3 4" key="1">
    <citation type="submission" date="2015-01" db="EMBL/GenBank/DDBJ databases">
        <title>The Genome Sequence of Rhinocladiella mackenzie CBS 650.93.</title>
        <authorList>
            <consortium name="The Broad Institute Genomics Platform"/>
            <person name="Cuomo C."/>
            <person name="de Hoog S."/>
            <person name="Gorbushina A."/>
            <person name="Stielow B."/>
            <person name="Teixiera M."/>
            <person name="Abouelleil A."/>
            <person name="Chapman S.B."/>
            <person name="Priest M."/>
            <person name="Young S.K."/>
            <person name="Wortman J."/>
            <person name="Nusbaum C."/>
            <person name="Birren B."/>
        </authorList>
    </citation>
    <scope>NUCLEOTIDE SEQUENCE [LARGE SCALE GENOMIC DNA]</scope>
    <source>
        <strain evidence="3 4">CBS 650.93</strain>
    </source>
</reference>
<feature type="chain" id="PRO_5013988029" description="Hydrophobin" evidence="2">
    <location>
        <begin position="21"/>
        <end position="121"/>
    </location>
</feature>
<feature type="signal peptide" evidence="2">
    <location>
        <begin position="1"/>
        <end position="20"/>
    </location>
</feature>
<organism evidence="3 4">
    <name type="scientific">Rhinocladiella mackenziei CBS 650.93</name>
    <dbReference type="NCBI Taxonomy" id="1442369"/>
    <lineage>
        <taxon>Eukaryota</taxon>
        <taxon>Fungi</taxon>
        <taxon>Dikarya</taxon>
        <taxon>Ascomycota</taxon>
        <taxon>Pezizomycotina</taxon>
        <taxon>Eurotiomycetes</taxon>
        <taxon>Chaetothyriomycetidae</taxon>
        <taxon>Chaetothyriales</taxon>
        <taxon>Herpotrichiellaceae</taxon>
        <taxon>Rhinocladiella</taxon>
    </lineage>
</organism>
<dbReference type="OrthoDB" id="4225815at2759"/>
<dbReference type="EMBL" id="KN847481">
    <property type="protein sequence ID" value="KIX01789.1"/>
    <property type="molecule type" value="Genomic_DNA"/>
</dbReference>
<gene>
    <name evidence="3" type="ORF">Z518_09516</name>
</gene>
<dbReference type="HOGENOM" id="CLU_164195_0_0_1"/>
<dbReference type="GO" id="GO:0005199">
    <property type="term" value="F:structural constituent of cell wall"/>
    <property type="evidence" value="ECO:0007669"/>
    <property type="project" value="InterPro"/>
</dbReference>
<comment type="subcellular location">
    <subcellularLocation>
        <location evidence="2">Secreted</location>
        <location evidence="2">Cell wall</location>
    </subcellularLocation>
</comment>
<accession>A0A0D2I7G5</accession>
<dbReference type="GO" id="GO:0009277">
    <property type="term" value="C:fungal-type cell wall"/>
    <property type="evidence" value="ECO:0007669"/>
    <property type="project" value="InterPro"/>
</dbReference>
<dbReference type="InterPro" id="IPR001338">
    <property type="entry name" value="Class_I_Hydrophobin"/>
</dbReference>
<dbReference type="Proteomes" id="UP000053617">
    <property type="component" value="Unassembled WGS sequence"/>
</dbReference>
<proteinExistence type="inferred from homology"/>
<comment type="similarity">
    <text evidence="2">Belongs to the fungal hydrophobin family.</text>
</comment>
<dbReference type="RefSeq" id="XP_013268925.1">
    <property type="nucleotide sequence ID" value="XM_013413471.1"/>
</dbReference>
<evidence type="ECO:0000256" key="1">
    <source>
        <dbReference type="ARBA" id="ARBA00023157"/>
    </source>
</evidence>
<keyword evidence="1 2" id="KW-1015">Disulfide bond</keyword>
<evidence type="ECO:0000313" key="3">
    <source>
        <dbReference type="EMBL" id="KIX01789.1"/>
    </source>
</evidence>
<name>A0A0D2I7G5_9EURO</name>
<dbReference type="CDD" id="cd23507">
    <property type="entry name" value="hydrophobin_I"/>
    <property type="match status" value="1"/>
</dbReference>
<sequence>MHTFNVIALSAAACAFLTQASPMEPKGGSYVMSAPAEVSCGNDQVISCCNTKTSTTNNGSAEGLVGIAGNVLDGVLGGSCTPLAVVGIPINKACGNNVAACCTGDQEGGLLNLQCNNLNVL</sequence>
<dbReference type="AlphaFoldDB" id="A0A0D2I7G5"/>
<evidence type="ECO:0000313" key="4">
    <source>
        <dbReference type="Proteomes" id="UP000053617"/>
    </source>
</evidence>
<dbReference type="VEuPathDB" id="FungiDB:Z518_09516"/>
<protein>
    <recommendedName>
        <fullName evidence="2">Hydrophobin</fullName>
    </recommendedName>
</protein>